<feature type="region of interest" description="Disordered" evidence="1">
    <location>
        <begin position="1"/>
        <end position="21"/>
    </location>
</feature>
<evidence type="ECO:0000313" key="3">
    <source>
        <dbReference type="EMBL" id="OMJ80919.1"/>
    </source>
</evidence>
<dbReference type="Gene3D" id="1.10.238.10">
    <property type="entry name" value="EF-hand"/>
    <property type="match status" value="1"/>
</dbReference>
<gene>
    <name evidence="3" type="ORF">SteCoe_18728</name>
</gene>
<feature type="domain" description="EF-hand" evidence="2">
    <location>
        <begin position="114"/>
        <end position="176"/>
    </location>
</feature>
<dbReference type="InterPro" id="IPR011992">
    <property type="entry name" value="EF-hand-dom_pair"/>
</dbReference>
<organism evidence="3 4">
    <name type="scientific">Stentor coeruleus</name>
    <dbReference type="NCBI Taxonomy" id="5963"/>
    <lineage>
        <taxon>Eukaryota</taxon>
        <taxon>Sar</taxon>
        <taxon>Alveolata</taxon>
        <taxon>Ciliophora</taxon>
        <taxon>Postciliodesmatophora</taxon>
        <taxon>Heterotrichea</taxon>
        <taxon>Heterotrichida</taxon>
        <taxon>Stentoridae</taxon>
        <taxon>Stentor</taxon>
    </lineage>
</organism>
<evidence type="ECO:0000256" key="1">
    <source>
        <dbReference type="SAM" id="MobiDB-lite"/>
    </source>
</evidence>
<dbReference type="Pfam" id="PF13499">
    <property type="entry name" value="EF-hand_7"/>
    <property type="match status" value="1"/>
</dbReference>
<dbReference type="AlphaFoldDB" id="A0A1R2BVS4"/>
<sequence length="177" mass="20467">MATKQQNPRRQPQSHAGKTLVQKQGNKLPDYLVKSIKVDDLRAAVAIYETEDQPGIIQMNYVRGILWNFGFWRLTSKDFEKELLSHDIDTKRTSLEWNELLNIVTKRYYSGGREQEIKDTFKIFDRRDRGTTTVAEIKAALQSKLEVPVTENEVNEMFEMAGLDPTNPISLNDFMNV</sequence>
<dbReference type="OrthoDB" id="296565at2759"/>
<dbReference type="EMBL" id="MPUH01000402">
    <property type="protein sequence ID" value="OMJ80919.1"/>
    <property type="molecule type" value="Genomic_DNA"/>
</dbReference>
<dbReference type="CDD" id="cd00051">
    <property type="entry name" value="EFh"/>
    <property type="match status" value="1"/>
</dbReference>
<proteinExistence type="predicted"/>
<evidence type="ECO:0000313" key="4">
    <source>
        <dbReference type="Proteomes" id="UP000187209"/>
    </source>
</evidence>
<protein>
    <recommendedName>
        <fullName evidence="2">EF-hand domain-containing protein</fullName>
    </recommendedName>
</protein>
<keyword evidence="4" id="KW-1185">Reference proteome</keyword>
<dbReference type="InterPro" id="IPR002048">
    <property type="entry name" value="EF_hand_dom"/>
</dbReference>
<dbReference type="SUPFAM" id="SSF47473">
    <property type="entry name" value="EF-hand"/>
    <property type="match status" value="1"/>
</dbReference>
<dbReference type="GO" id="GO:0005509">
    <property type="term" value="F:calcium ion binding"/>
    <property type="evidence" value="ECO:0007669"/>
    <property type="project" value="InterPro"/>
</dbReference>
<name>A0A1R2BVS4_9CILI</name>
<accession>A0A1R2BVS4</accession>
<evidence type="ECO:0000259" key="2">
    <source>
        <dbReference type="Pfam" id="PF13499"/>
    </source>
</evidence>
<reference evidence="3 4" key="1">
    <citation type="submission" date="2016-11" db="EMBL/GenBank/DDBJ databases">
        <title>The macronuclear genome of Stentor coeruleus: a giant cell with tiny introns.</title>
        <authorList>
            <person name="Slabodnick M."/>
            <person name="Ruby J.G."/>
            <person name="Reiff S.B."/>
            <person name="Swart E.C."/>
            <person name="Gosai S."/>
            <person name="Prabakaran S."/>
            <person name="Witkowska E."/>
            <person name="Larue G.E."/>
            <person name="Fisher S."/>
            <person name="Freeman R.M."/>
            <person name="Gunawardena J."/>
            <person name="Chu W."/>
            <person name="Stover N.A."/>
            <person name="Gregory B.D."/>
            <person name="Nowacki M."/>
            <person name="Derisi J."/>
            <person name="Roy S.W."/>
            <person name="Marshall W.F."/>
            <person name="Sood P."/>
        </authorList>
    </citation>
    <scope>NUCLEOTIDE SEQUENCE [LARGE SCALE GENOMIC DNA]</scope>
    <source>
        <strain evidence="3">WM001</strain>
    </source>
</reference>
<comment type="caution">
    <text evidence="3">The sequence shown here is derived from an EMBL/GenBank/DDBJ whole genome shotgun (WGS) entry which is preliminary data.</text>
</comment>
<dbReference type="Proteomes" id="UP000187209">
    <property type="component" value="Unassembled WGS sequence"/>
</dbReference>